<dbReference type="Pfam" id="PF14100">
    <property type="entry name" value="DUF6807"/>
    <property type="match status" value="1"/>
</dbReference>
<name>A0A2L0UG64_9MICC</name>
<feature type="compositionally biased region" description="Low complexity" evidence="1">
    <location>
        <begin position="25"/>
        <end position="41"/>
    </location>
</feature>
<protein>
    <recommendedName>
        <fullName evidence="4">Oxidoreductase</fullName>
    </recommendedName>
</protein>
<sequence>MDLAGRPRRSCLARRPHGAGHRRPTGGSPRSPPRVSAARTRGVTGPTPVRTADGRLAGVLHDGGGAPAEHSPRPFLHPVSTPTGGTVSDCGPADHPWHWGLGIAVSNVAVAGQRYPVNLWGGPTYSEGQGYVQLPNNGSQRGVDVGGDPGVLQRLEWCAADGSAFLDEDRKWGARTVHAGADWMLTSVRSRWVNTSAGALAFGSPTTAGRANAGYGGFFLRLASSFDGADIVAGAAAGPDDPGHVPASSGPDDPGLAPGSTGAGSGIGSLSEEDAMGSRRSWLGLRSPTASVLMVPAPGNPGGPSPWFVRSAGTPMLCAAPFFHSELHLGPGQAFDWGWSLLVADGRMSDSAFVDAAAAAIRS</sequence>
<dbReference type="InterPro" id="IPR029475">
    <property type="entry name" value="DUF6807"/>
</dbReference>
<proteinExistence type="predicted"/>
<dbReference type="AlphaFoldDB" id="A0A2L0UG64"/>
<evidence type="ECO:0000313" key="3">
    <source>
        <dbReference type="Proteomes" id="UP000239187"/>
    </source>
</evidence>
<accession>A0A2L0UG64</accession>
<gene>
    <name evidence="2" type="ORF">CVO76_11610</name>
</gene>
<feature type="region of interest" description="Disordered" evidence="1">
    <location>
        <begin position="235"/>
        <end position="272"/>
    </location>
</feature>
<feature type="compositionally biased region" description="Low complexity" evidence="1">
    <location>
        <begin position="235"/>
        <end position="247"/>
    </location>
</feature>
<evidence type="ECO:0000256" key="1">
    <source>
        <dbReference type="SAM" id="MobiDB-lite"/>
    </source>
</evidence>
<reference evidence="2 3" key="1">
    <citation type="submission" date="2017-11" db="EMBL/GenBank/DDBJ databases">
        <title>Draft genome of Arthrobacter agilis strain UMCV2, a plant growth-promoting rhizobacterium and biocontrol capacity of phytopathogenic fungi.</title>
        <authorList>
            <person name="Martinez-Camara R."/>
            <person name="Santoyo G."/>
            <person name="Moreno-Hagelsieb G."/>
            <person name="Valencia-Cantero E."/>
        </authorList>
    </citation>
    <scope>NUCLEOTIDE SEQUENCE [LARGE SCALE GENOMIC DNA]</scope>
    <source>
        <strain evidence="2 3">UMCV2</strain>
    </source>
</reference>
<feature type="compositionally biased region" description="Basic residues" evidence="1">
    <location>
        <begin position="1"/>
        <end position="24"/>
    </location>
</feature>
<evidence type="ECO:0000313" key="2">
    <source>
        <dbReference type="EMBL" id="AUZ88212.1"/>
    </source>
</evidence>
<evidence type="ECO:0008006" key="4">
    <source>
        <dbReference type="Google" id="ProtNLM"/>
    </source>
</evidence>
<dbReference type="Proteomes" id="UP000239187">
    <property type="component" value="Chromosome"/>
</dbReference>
<feature type="region of interest" description="Disordered" evidence="1">
    <location>
        <begin position="1"/>
        <end position="56"/>
    </location>
</feature>
<dbReference type="EMBL" id="CP024915">
    <property type="protein sequence ID" value="AUZ88212.1"/>
    <property type="molecule type" value="Genomic_DNA"/>
</dbReference>
<organism evidence="2 3">
    <name type="scientific">Arthrobacter agilis</name>
    <dbReference type="NCBI Taxonomy" id="37921"/>
    <lineage>
        <taxon>Bacteria</taxon>
        <taxon>Bacillati</taxon>
        <taxon>Actinomycetota</taxon>
        <taxon>Actinomycetes</taxon>
        <taxon>Micrococcales</taxon>
        <taxon>Micrococcaceae</taxon>
        <taxon>Arthrobacter</taxon>
    </lineage>
</organism>